<dbReference type="KEGG" id="saqi:AXG55_04805"/>
<dbReference type="OrthoDB" id="36722at2"/>
<sequence length="470" mass="55362">MFYFKIKNQFFCYFIFLTILIFQEKNSFAWKNHSIITTYSLQDSHYFDSFKNIRAEKLEDFLRQSTTNLPKVLASVEQWAINRSENFDFTYPKTPENLKFKSSSNDPKIVEKFLNAIRVNSSVKFPLYLQILPGDFPQNFDTILQKEEVMLHSIMNDMGEYIFIKINEQDFVDPLKVVATASDEPDYGMDINLFKDNPKDFNENYAFGQQPFGNAQFSFNSQAPFHMGFYHLSPLIYKTAPYLKQTYAEYRIKLFTEMSRFAFQTGHPYWGLRFLGWSLHYIQDLTQPFHNSPIPGYSTADLISLNILDKIQDAFCKSHTKINDSINVITNRHLILEKYIYDKLVYSIKNNFIQSPIILALNNSSFDHKYPKYDENYVRNIITQEASQEENPTYGSYIFWLLNKDTSAIIGRSFPSEYTFDPKYIYNDNFDSLTILNQQSENKKIEMLTIENKLMLRAGSHTRKLIEYIL</sequence>
<dbReference type="Gene3D" id="1.10.575.10">
    <property type="entry name" value="P1 Nuclease"/>
    <property type="match status" value="1"/>
</dbReference>
<proteinExistence type="predicted"/>
<name>A0A1L4CZ91_9BACT</name>
<dbReference type="RefSeq" id="WP_148696986.1">
    <property type="nucleotide sequence ID" value="NZ_CP017834.1"/>
</dbReference>
<evidence type="ECO:0000313" key="2">
    <source>
        <dbReference type="Proteomes" id="UP000184731"/>
    </source>
</evidence>
<organism evidence="1 2">
    <name type="scientific">Silvanigrella aquatica</name>
    <dbReference type="NCBI Taxonomy" id="1915309"/>
    <lineage>
        <taxon>Bacteria</taxon>
        <taxon>Pseudomonadati</taxon>
        <taxon>Bdellovibrionota</taxon>
        <taxon>Oligoflexia</taxon>
        <taxon>Silvanigrellales</taxon>
        <taxon>Silvanigrellaceae</taxon>
        <taxon>Silvanigrella</taxon>
    </lineage>
</organism>
<dbReference type="AlphaFoldDB" id="A0A1L4CZ91"/>
<evidence type="ECO:0000313" key="1">
    <source>
        <dbReference type="EMBL" id="APJ03257.1"/>
    </source>
</evidence>
<dbReference type="Proteomes" id="UP000184731">
    <property type="component" value="Chromosome"/>
</dbReference>
<dbReference type="EMBL" id="CP017834">
    <property type="protein sequence ID" value="APJ03257.1"/>
    <property type="molecule type" value="Genomic_DNA"/>
</dbReference>
<dbReference type="GO" id="GO:0016788">
    <property type="term" value="F:hydrolase activity, acting on ester bonds"/>
    <property type="evidence" value="ECO:0007669"/>
    <property type="project" value="InterPro"/>
</dbReference>
<protein>
    <submittedName>
        <fullName evidence="1">Uncharacterized protein</fullName>
    </submittedName>
</protein>
<gene>
    <name evidence="1" type="ORF">AXG55_04805</name>
</gene>
<dbReference type="InterPro" id="IPR008947">
    <property type="entry name" value="PLipase_C/P1_nuclease_dom_sf"/>
</dbReference>
<accession>A0A1L4CZ91</accession>
<dbReference type="SUPFAM" id="SSF48537">
    <property type="entry name" value="Phospholipase C/P1 nuclease"/>
    <property type="match status" value="1"/>
</dbReference>
<reference evidence="1 2" key="1">
    <citation type="submission" date="2016-10" db="EMBL/GenBank/DDBJ databases">
        <title>Silvanigrella aquatica sp. nov., isolated from a freshwater lake located in the Black Forest, Germany, description of Silvanigrellaceae fam. nov., Silvanigrellales ord. nov., reclassification of the order Bdellovibrionales in the class Oligoflexia, reclassification of the families Bacteriovoracaceae and Halobacteriovoraceae in the new order Bacteriovoracales ord. nov., and reclassification of the family Pseudobacteriovoracaceae in the order Oligoflexiales.</title>
        <authorList>
            <person name="Hahn M.W."/>
            <person name="Schmidt J."/>
            <person name="Koll U."/>
            <person name="Rohde M."/>
            <person name="Verbag S."/>
            <person name="Pitt A."/>
            <person name="Nakai R."/>
            <person name="Naganuma T."/>
            <person name="Lang E."/>
        </authorList>
    </citation>
    <scope>NUCLEOTIDE SEQUENCE [LARGE SCALE GENOMIC DNA]</scope>
    <source>
        <strain evidence="1 2">MWH-Nonnen-W8red</strain>
    </source>
</reference>
<keyword evidence="2" id="KW-1185">Reference proteome</keyword>